<keyword evidence="2" id="KW-1185">Reference proteome</keyword>
<evidence type="ECO:0000313" key="1">
    <source>
        <dbReference type="EMBL" id="KFR13701.1"/>
    </source>
</evidence>
<dbReference type="EMBL" id="KK735301">
    <property type="protein sequence ID" value="KFR13701.1"/>
    <property type="molecule type" value="Genomic_DNA"/>
</dbReference>
<sequence length="51" mass="5921">QARPLTRYLPIRKEDFDLRLHIESSGHSVDTCYHIILTEKMCKGYLVKMGG</sequence>
<name>A0A091XKM6_OPIHO</name>
<accession>A0A091XKM6</accession>
<dbReference type="AlphaFoldDB" id="A0A091XKM6"/>
<dbReference type="GO" id="GO:0070507">
    <property type="term" value="P:regulation of microtubule cytoskeleton organization"/>
    <property type="evidence" value="ECO:0007669"/>
    <property type="project" value="TreeGrafter"/>
</dbReference>
<proteinExistence type="predicted"/>
<feature type="non-terminal residue" evidence="1">
    <location>
        <position position="51"/>
    </location>
</feature>
<organism evidence="1 2">
    <name type="scientific">Opisthocomus hoazin</name>
    <name type="common">Hoatzin</name>
    <name type="synonym">Phasianus hoazin</name>
    <dbReference type="NCBI Taxonomy" id="30419"/>
    <lineage>
        <taxon>Eukaryota</taxon>
        <taxon>Metazoa</taxon>
        <taxon>Chordata</taxon>
        <taxon>Craniata</taxon>
        <taxon>Vertebrata</taxon>
        <taxon>Euteleostomi</taxon>
        <taxon>Archelosauria</taxon>
        <taxon>Archosauria</taxon>
        <taxon>Dinosauria</taxon>
        <taxon>Saurischia</taxon>
        <taxon>Theropoda</taxon>
        <taxon>Coelurosauria</taxon>
        <taxon>Aves</taxon>
        <taxon>Neognathae</taxon>
        <taxon>Neoaves</taxon>
        <taxon>Opisthocomiformes</taxon>
        <taxon>Opisthocomidae</taxon>
        <taxon>Opisthocomus</taxon>
    </lineage>
</organism>
<dbReference type="PhylomeDB" id="A0A091XKM6"/>
<feature type="non-terminal residue" evidence="1">
    <location>
        <position position="1"/>
    </location>
</feature>
<evidence type="ECO:0000313" key="2">
    <source>
        <dbReference type="Proteomes" id="UP000053605"/>
    </source>
</evidence>
<dbReference type="Proteomes" id="UP000053605">
    <property type="component" value="Unassembled WGS sequence"/>
</dbReference>
<dbReference type="GO" id="GO:0045180">
    <property type="term" value="C:basal cortex"/>
    <property type="evidence" value="ECO:0007669"/>
    <property type="project" value="TreeGrafter"/>
</dbReference>
<dbReference type="InterPro" id="IPR052212">
    <property type="entry name" value="PH-like_domain"/>
</dbReference>
<dbReference type="PANTHER" id="PTHR12156">
    <property type="entry name" value="PLECKSTRIN HOMOLOGY-LIKE DOMAIN, FAMILY B, MEMBER 3"/>
    <property type="match status" value="1"/>
</dbReference>
<dbReference type="PANTHER" id="PTHR12156:SF23">
    <property type="entry name" value="PLECKSTRIN HOMOLOGY-LIKE DOMAIN FAMILY B MEMBER 1"/>
    <property type="match status" value="1"/>
</dbReference>
<gene>
    <name evidence="1" type="ORF">N306_01812</name>
</gene>
<reference evidence="1 2" key="1">
    <citation type="submission" date="2014-04" db="EMBL/GenBank/DDBJ databases">
        <title>Genome evolution of avian class.</title>
        <authorList>
            <person name="Zhang G."/>
            <person name="Li C."/>
        </authorList>
    </citation>
    <scope>NUCLEOTIDE SEQUENCE [LARGE SCALE GENOMIC DNA]</scope>
    <source>
        <strain evidence="1">BGI_N306</strain>
    </source>
</reference>
<protein>
    <submittedName>
        <fullName evidence="1">Pleckstrin homology-like domain family B member 1</fullName>
    </submittedName>
</protein>